<evidence type="ECO:0000256" key="2">
    <source>
        <dbReference type="SAM" id="MobiDB-lite"/>
    </source>
</evidence>
<dbReference type="InterPro" id="IPR001623">
    <property type="entry name" value="DnaJ_domain"/>
</dbReference>
<feature type="domain" description="J" evidence="3">
    <location>
        <begin position="8"/>
        <end position="82"/>
    </location>
</feature>
<dbReference type="InterPro" id="IPR036869">
    <property type="entry name" value="J_dom_sf"/>
</dbReference>
<evidence type="ECO:0000256" key="1">
    <source>
        <dbReference type="SAM" id="Coils"/>
    </source>
</evidence>
<keyword evidence="1" id="KW-0175">Coiled coil</keyword>
<feature type="coiled-coil region" evidence="1">
    <location>
        <begin position="94"/>
        <end position="121"/>
    </location>
</feature>
<comment type="caution">
    <text evidence="4">The sequence shown here is derived from an EMBL/GenBank/DDBJ whole genome shotgun (WGS) entry which is preliminary data.</text>
</comment>
<dbReference type="Proteomes" id="UP001642464">
    <property type="component" value="Unassembled WGS sequence"/>
</dbReference>
<feature type="compositionally biased region" description="Polar residues" evidence="2">
    <location>
        <begin position="178"/>
        <end position="187"/>
    </location>
</feature>
<dbReference type="Gene3D" id="1.10.287.110">
    <property type="entry name" value="DnaJ domain"/>
    <property type="match status" value="1"/>
</dbReference>
<evidence type="ECO:0000313" key="4">
    <source>
        <dbReference type="EMBL" id="CAK9087380.1"/>
    </source>
</evidence>
<accession>A0ABP0QHR0</accession>
<dbReference type="EMBL" id="CAXAMM010039573">
    <property type="protein sequence ID" value="CAK9087380.1"/>
    <property type="molecule type" value="Genomic_DNA"/>
</dbReference>
<gene>
    <name evidence="4" type="ORF">SCF082_LOCUS41310</name>
</gene>
<proteinExistence type="predicted"/>
<feature type="region of interest" description="Disordered" evidence="2">
    <location>
        <begin position="175"/>
        <end position="206"/>
    </location>
</feature>
<keyword evidence="5" id="KW-1185">Reference proteome</keyword>
<protein>
    <submittedName>
        <fullName evidence="4">LINE-1 retrotransposable element ORF2 protein</fullName>
    </submittedName>
</protein>
<organism evidence="4 5">
    <name type="scientific">Durusdinium trenchii</name>
    <dbReference type="NCBI Taxonomy" id="1381693"/>
    <lineage>
        <taxon>Eukaryota</taxon>
        <taxon>Sar</taxon>
        <taxon>Alveolata</taxon>
        <taxon>Dinophyceae</taxon>
        <taxon>Suessiales</taxon>
        <taxon>Symbiodiniaceae</taxon>
        <taxon>Durusdinium</taxon>
    </lineage>
</organism>
<reference evidence="4 5" key="1">
    <citation type="submission" date="2024-02" db="EMBL/GenBank/DDBJ databases">
        <authorList>
            <person name="Chen Y."/>
            <person name="Shah S."/>
            <person name="Dougan E. K."/>
            <person name="Thang M."/>
            <person name="Chan C."/>
        </authorList>
    </citation>
    <scope>NUCLEOTIDE SEQUENCE [LARGE SCALE GENOMIC DNA]</scope>
</reference>
<dbReference type="CDD" id="cd06257">
    <property type="entry name" value="DnaJ"/>
    <property type="match status" value="1"/>
</dbReference>
<dbReference type="PRINTS" id="PR00625">
    <property type="entry name" value="JDOMAIN"/>
</dbReference>
<dbReference type="SMART" id="SM00271">
    <property type="entry name" value="DnaJ"/>
    <property type="match status" value="1"/>
</dbReference>
<evidence type="ECO:0000259" key="3">
    <source>
        <dbReference type="PROSITE" id="PS50076"/>
    </source>
</evidence>
<dbReference type="Pfam" id="PF00226">
    <property type="entry name" value="DnaJ"/>
    <property type="match status" value="1"/>
</dbReference>
<dbReference type="PROSITE" id="PS50076">
    <property type="entry name" value="DNAJ_2"/>
    <property type="match status" value="1"/>
</dbReference>
<feature type="compositionally biased region" description="Basic and acidic residues" evidence="2">
    <location>
        <begin position="192"/>
        <end position="204"/>
    </location>
</feature>
<sequence length="259" mass="30163">MGFIPGRSPYEILGVPEGSGMAVVRKRFFREARRWHPDKHQGDSEEEIENAHLRFVQIHAAYQAILREGILEGPRQQADAPTFENEAFQRWTRERHLEQRLDEAEEAHENTKAELDEINDYLETQRDLARNQALYTAEEFEAIRASWNDTMKAQLLLQNREQQYKAQVNKLRMRQKHLQQLSRSQSAPPKSRRSEEEPEKEPKSLMDATESALCYLGESVTQTCMDVSIFCGELAEEVTDAMSSMAAYFRAWRIVRDDE</sequence>
<dbReference type="SUPFAM" id="SSF46565">
    <property type="entry name" value="Chaperone J-domain"/>
    <property type="match status" value="1"/>
</dbReference>
<evidence type="ECO:0000313" key="5">
    <source>
        <dbReference type="Proteomes" id="UP001642464"/>
    </source>
</evidence>
<name>A0ABP0QHR0_9DINO</name>